<accession>A0A8J3V0A0</accession>
<organism evidence="1 2">
    <name type="scientific">Planotetraspora thailandica</name>
    <dbReference type="NCBI Taxonomy" id="487172"/>
    <lineage>
        <taxon>Bacteria</taxon>
        <taxon>Bacillati</taxon>
        <taxon>Actinomycetota</taxon>
        <taxon>Actinomycetes</taxon>
        <taxon>Streptosporangiales</taxon>
        <taxon>Streptosporangiaceae</taxon>
        <taxon>Planotetraspora</taxon>
    </lineage>
</organism>
<dbReference type="EMBL" id="BOOR01000025">
    <property type="protein sequence ID" value="GII55329.1"/>
    <property type="molecule type" value="Genomic_DNA"/>
</dbReference>
<evidence type="ECO:0000313" key="2">
    <source>
        <dbReference type="Proteomes" id="UP000605992"/>
    </source>
</evidence>
<dbReference type="Proteomes" id="UP000605992">
    <property type="component" value="Unassembled WGS sequence"/>
</dbReference>
<gene>
    <name evidence="1" type="ORF">Pth03_37180</name>
</gene>
<sequence>MAAVNGSVCRSTSSVVVDGDIKAMLWNGGPDPWVIMQKLGECPADVGQPTP</sequence>
<name>A0A8J3V0A0_9ACTN</name>
<proteinExistence type="predicted"/>
<reference evidence="1" key="1">
    <citation type="submission" date="2021-01" db="EMBL/GenBank/DDBJ databases">
        <title>Whole genome shotgun sequence of Planotetraspora thailandica NBRC 104271.</title>
        <authorList>
            <person name="Komaki H."/>
            <person name="Tamura T."/>
        </authorList>
    </citation>
    <scope>NUCLEOTIDE SEQUENCE</scope>
    <source>
        <strain evidence="1">NBRC 104271</strain>
    </source>
</reference>
<keyword evidence="2" id="KW-1185">Reference proteome</keyword>
<evidence type="ECO:0000313" key="1">
    <source>
        <dbReference type="EMBL" id="GII55329.1"/>
    </source>
</evidence>
<dbReference type="AlphaFoldDB" id="A0A8J3V0A0"/>
<protein>
    <submittedName>
        <fullName evidence="1">Uncharacterized protein</fullName>
    </submittedName>
</protein>
<comment type="caution">
    <text evidence="1">The sequence shown here is derived from an EMBL/GenBank/DDBJ whole genome shotgun (WGS) entry which is preliminary data.</text>
</comment>